<dbReference type="Pfam" id="PF12836">
    <property type="entry name" value="HHH_3"/>
    <property type="match status" value="2"/>
</dbReference>
<comment type="caution">
    <text evidence="1">The sequence shown here is derived from an EMBL/GenBank/DDBJ whole genome shotgun (WGS) entry which is preliminary data.</text>
</comment>
<protein>
    <submittedName>
        <fullName evidence="1">EEPD1 protein</fullName>
    </submittedName>
</protein>
<dbReference type="SUPFAM" id="SSF56219">
    <property type="entry name" value="DNase I-like"/>
    <property type="match status" value="1"/>
</dbReference>
<accession>A0ABS2Y7C3</accession>
<dbReference type="PANTHER" id="PTHR21180:SF32">
    <property type="entry name" value="ENDONUCLEASE_EXONUCLEASE_PHOSPHATASE FAMILY DOMAIN-CONTAINING PROTEIN 1"/>
    <property type="match status" value="1"/>
</dbReference>
<evidence type="ECO:0000313" key="1">
    <source>
        <dbReference type="EMBL" id="MBN3281848.1"/>
    </source>
</evidence>
<dbReference type="SUPFAM" id="SSF47781">
    <property type="entry name" value="RuvA domain 2-like"/>
    <property type="match status" value="2"/>
</dbReference>
<keyword evidence="2" id="KW-1185">Reference proteome</keyword>
<dbReference type="Gene3D" id="3.60.10.10">
    <property type="entry name" value="Endonuclease/exonuclease/phosphatase"/>
    <property type="match status" value="1"/>
</dbReference>
<dbReference type="PANTHER" id="PTHR21180">
    <property type="entry name" value="ENDONUCLEASE/EXONUCLEASE/PHOSPHATASE FAMILY DOMAIN-CONTAINING PROTEIN 1"/>
    <property type="match status" value="1"/>
</dbReference>
<dbReference type="InterPro" id="IPR010994">
    <property type="entry name" value="RuvA_2-like"/>
</dbReference>
<name>A0ABS2Y7C3_POLSP</name>
<evidence type="ECO:0000313" key="2">
    <source>
        <dbReference type="Proteomes" id="UP001166093"/>
    </source>
</evidence>
<feature type="non-terminal residue" evidence="1">
    <location>
        <position position="1"/>
    </location>
</feature>
<organism evidence="1 2">
    <name type="scientific">Polyodon spathula</name>
    <name type="common">North American paddlefish</name>
    <name type="synonym">Squalus spathula</name>
    <dbReference type="NCBI Taxonomy" id="7913"/>
    <lineage>
        <taxon>Eukaryota</taxon>
        <taxon>Metazoa</taxon>
        <taxon>Chordata</taxon>
        <taxon>Craniata</taxon>
        <taxon>Vertebrata</taxon>
        <taxon>Euteleostomi</taxon>
        <taxon>Actinopterygii</taxon>
        <taxon>Chondrostei</taxon>
        <taxon>Acipenseriformes</taxon>
        <taxon>Polyodontidae</taxon>
        <taxon>Polyodon</taxon>
    </lineage>
</organism>
<dbReference type="Proteomes" id="UP001166093">
    <property type="component" value="Unassembled WGS sequence"/>
</dbReference>
<proteinExistence type="predicted"/>
<gene>
    <name evidence="1" type="primary">Eepd1_1</name>
    <name evidence="1" type="ORF">GTO93_0007477</name>
</gene>
<dbReference type="EMBL" id="JAAWVQ010112169">
    <property type="protein sequence ID" value="MBN3281848.1"/>
    <property type="molecule type" value="Genomic_DNA"/>
</dbReference>
<dbReference type="InterPro" id="IPR036691">
    <property type="entry name" value="Endo/exonu/phosph_ase_sf"/>
</dbReference>
<reference evidence="1" key="1">
    <citation type="journal article" date="2021" name="Cell">
        <title>Tracing the genetic footprints of vertebrate landing in non-teleost ray-finned fishes.</title>
        <authorList>
            <person name="Bi X."/>
            <person name="Wang K."/>
            <person name="Yang L."/>
            <person name="Pan H."/>
            <person name="Jiang H."/>
            <person name="Wei Q."/>
            <person name="Fang M."/>
            <person name="Yu H."/>
            <person name="Zhu C."/>
            <person name="Cai Y."/>
            <person name="He Y."/>
            <person name="Gan X."/>
            <person name="Zeng H."/>
            <person name="Yu D."/>
            <person name="Zhu Y."/>
            <person name="Jiang H."/>
            <person name="Qiu Q."/>
            <person name="Yang H."/>
            <person name="Zhang Y.E."/>
            <person name="Wang W."/>
            <person name="Zhu M."/>
            <person name="He S."/>
            <person name="Zhang G."/>
        </authorList>
    </citation>
    <scope>NUCLEOTIDE SEQUENCE</scope>
    <source>
        <strain evidence="1">Pddl_001</strain>
    </source>
</reference>
<dbReference type="CDD" id="cd10283">
    <property type="entry name" value="MnuA_DNase1-like"/>
    <property type="match status" value="1"/>
</dbReference>
<dbReference type="Gene3D" id="1.10.150.320">
    <property type="entry name" value="Photosystem II 12 kDa extrinsic protein"/>
    <property type="match status" value="2"/>
</dbReference>
<feature type="non-terminal residue" evidence="1">
    <location>
        <position position="517"/>
    </location>
</feature>
<sequence>MGQSLGNYNPVHKTPRRSLTNKRQLSAACNFVDLLGPGRVDLNRASEEELMTLHGVDRSLARDIVAYRTRIGGFRKVEDLALVTGVGAARMAQIQSEVFVGEPGSAPNLLSLDLLSCTRVDINRASLGQIQRLAGVTEEVAQGILFHRTTQGPFWRAEELGNIKGVDPALLARLLPQITVGRPRPAPTYSDLRREGLGRPNAATSFHSLREMDMGFLQGSIVPVRPLSQPFSGVHNGRPVLRVASWNLREFGTEKAQNPGVREVICRTLLENGIQLLAVQEVLQEEALEKVCLELEKPSTAGVREWPVDRGTWRYVLMDAPQGEETQEVERVAFLWDCSSGLELLQAVTMETQTEGVSGPHSQPLLGSFKMGDLEFSLINLHLRSDSTARNRQPAEASLDLLKLEPLKPFLQDLFEKALLTLGHLGLSPDASEFAVLREQQLEPLVPADCSTELTRRGGEGEGSLQNIWASHTARDSYTGRWGVIRLGLSNPWIPDGWSWGGIVSTHCPVWVELYMK</sequence>
<dbReference type="InterPro" id="IPR051675">
    <property type="entry name" value="Endo/Exo/Phosphatase_dom_1"/>
</dbReference>